<dbReference type="GO" id="GO:0005739">
    <property type="term" value="C:mitochondrion"/>
    <property type="evidence" value="ECO:0007669"/>
    <property type="project" value="TreeGrafter"/>
</dbReference>
<evidence type="ECO:0000256" key="1">
    <source>
        <dbReference type="ARBA" id="ARBA00005578"/>
    </source>
</evidence>
<evidence type="ECO:0000256" key="2">
    <source>
        <dbReference type="RuleBase" id="RU003860"/>
    </source>
</evidence>
<organism evidence="3 4">
    <name type="scientific">Patella caerulea</name>
    <name type="common">Rayed Mediterranean limpet</name>
    <dbReference type="NCBI Taxonomy" id="87958"/>
    <lineage>
        <taxon>Eukaryota</taxon>
        <taxon>Metazoa</taxon>
        <taxon>Spiralia</taxon>
        <taxon>Lophotrochozoa</taxon>
        <taxon>Mollusca</taxon>
        <taxon>Gastropoda</taxon>
        <taxon>Patellogastropoda</taxon>
        <taxon>Patelloidea</taxon>
        <taxon>Patellidae</taxon>
        <taxon>Patella</taxon>
    </lineage>
</organism>
<dbReference type="PANTHER" id="PTHR46229">
    <property type="entry name" value="BOLA TRANSCRIPTION REGULATOR"/>
    <property type="match status" value="1"/>
</dbReference>
<proteinExistence type="inferred from homology"/>
<dbReference type="FunFam" id="3.30.300.90:FF:000001">
    <property type="entry name" value="Transcriptional regulator BolA"/>
    <property type="match status" value="1"/>
</dbReference>
<evidence type="ECO:0000313" key="3">
    <source>
        <dbReference type="EMBL" id="KAK6176513.1"/>
    </source>
</evidence>
<dbReference type="Proteomes" id="UP001347796">
    <property type="component" value="Unassembled WGS sequence"/>
</dbReference>
<name>A0AAN8JLS8_PATCE</name>
<comment type="caution">
    <text evidence="3">The sequence shown here is derived from an EMBL/GenBank/DDBJ whole genome shotgun (WGS) entry which is preliminary data.</text>
</comment>
<protein>
    <submittedName>
        <fullName evidence="3">Uncharacterized protein</fullName>
    </submittedName>
</protein>
<accession>A0AAN8JLS8</accession>
<sequence>MQRVLSQAYFHSIGPFLARNCRGMASELQKPVETSIRSKLTETFQPVVLEVLNESHMHSVPKGSETHFKVVVVSDKFESIPLIKRHRLVNESLQEELNSGVHALSIVAKTCKQWEDSGQKIGKSPPCMGGAGL</sequence>
<dbReference type="PANTHER" id="PTHR46229:SF2">
    <property type="entry name" value="BOLA-LIKE PROTEIN 1"/>
    <property type="match status" value="1"/>
</dbReference>
<keyword evidence="4" id="KW-1185">Reference proteome</keyword>
<dbReference type="AlphaFoldDB" id="A0AAN8JLS8"/>
<dbReference type="Gene3D" id="3.30.300.90">
    <property type="entry name" value="BolA-like"/>
    <property type="match status" value="1"/>
</dbReference>
<dbReference type="InterPro" id="IPR002634">
    <property type="entry name" value="BolA"/>
</dbReference>
<dbReference type="InterPro" id="IPR050961">
    <property type="entry name" value="BolA/IbaG_stress_morph_reg"/>
</dbReference>
<dbReference type="InterPro" id="IPR036065">
    <property type="entry name" value="BolA-like_sf"/>
</dbReference>
<dbReference type="EMBL" id="JAZGQO010000010">
    <property type="protein sequence ID" value="KAK6176513.1"/>
    <property type="molecule type" value="Genomic_DNA"/>
</dbReference>
<dbReference type="GO" id="GO:1990229">
    <property type="term" value="C:iron-sulfur cluster assembly complex"/>
    <property type="evidence" value="ECO:0007669"/>
    <property type="project" value="UniProtKB-ARBA"/>
</dbReference>
<gene>
    <name evidence="3" type="ORF">SNE40_014782</name>
</gene>
<comment type="similarity">
    <text evidence="1 2">Belongs to the BolA/IbaG family.</text>
</comment>
<evidence type="ECO:0000313" key="4">
    <source>
        <dbReference type="Proteomes" id="UP001347796"/>
    </source>
</evidence>
<reference evidence="3 4" key="1">
    <citation type="submission" date="2024-01" db="EMBL/GenBank/DDBJ databases">
        <title>The genome of the rayed Mediterranean limpet Patella caerulea (Linnaeus, 1758).</title>
        <authorList>
            <person name="Anh-Thu Weber A."/>
            <person name="Halstead-Nussloch G."/>
        </authorList>
    </citation>
    <scope>NUCLEOTIDE SEQUENCE [LARGE SCALE GENOMIC DNA]</scope>
    <source>
        <strain evidence="3">AATW-2023a</strain>
        <tissue evidence="3">Whole specimen</tissue>
    </source>
</reference>
<dbReference type="SUPFAM" id="SSF82657">
    <property type="entry name" value="BolA-like"/>
    <property type="match status" value="1"/>
</dbReference>
<dbReference type="Pfam" id="PF01722">
    <property type="entry name" value="BolA"/>
    <property type="match status" value="1"/>
</dbReference>